<accession>K1VYW8</accession>
<dbReference type="SMART" id="SM00173">
    <property type="entry name" value="RAS"/>
    <property type="match status" value="1"/>
</dbReference>
<dbReference type="InterPro" id="IPR001806">
    <property type="entry name" value="Small_GTPase"/>
</dbReference>
<dbReference type="Gene3D" id="3.40.50.300">
    <property type="entry name" value="P-loop containing nucleotide triphosphate hydrolases"/>
    <property type="match status" value="1"/>
</dbReference>
<dbReference type="CDD" id="cd00154">
    <property type="entry name" value="Rab"/>
    <property type="match status" value="1"/>
</dbReference>
<dbReference type="HOGENOM" id="CLU_041217_23_1_1"/>
<comment type="similarity">
    <text evidence="1">Belongs to the small GTPase superfamily. Rab family.</text>
</comment>
<dbReference type="EMBL" id="AMBO01000302">
    <property type="protein sequence ID" value="EKD01973.1"/>
    <property type="molecule type" value="Genomic_DNA"/>
</dbReference>
<dbReference type="FunFam" id="3.40.50.300:FF:001447">
    <property type="entry name" value="Ras-related protein Rab-1B"/>
    <property type="match status" value="1"/>
</dbReference>
<dbReference type="PROSITE" id="PS51421">
    <property type="entry name" value="RAS"/>
    <property type="match status" value="1"/>
</dbReference>
<dbReference type="SMART" id="SM00174">
    <property type="entry name" value="RHO"/>
    <property type="match status" value="1"/>
</dbReference>
<dbReference type="eggNOG" id="KOG0098">
    <property type="taxonomic scope" value="Eukaryota"/>
</dbReference>
<evidence type="ECO:0000256" key="1">
    <source>
        <dbReference type="ARBA" id="ARBA00006270"/>
    </source>
</evidence>
<sequence>MLSRAHASRPPDSILKYVIVGDAAVGKSCLLVRLTDDKFANAEPTLGVEFGSKILTVGDEGKRVKVQCWDTAGTESFRSITRSYFRGAAGALLVYDVTRRESKSSHWLIISQVLCWDGNVAVLAALALVLTVAFEHVTSWLDDLRTHAEENCSIILVANKTDLCSNTPTALPQIQFGEAVSPSDVDPVDPEETPSTPTSPSAASASASDSNSNSASGSGLLPRAVSTLEGAFFAKQHGLLYVETSAKEGWGVVDAFEWTARQMLERIEQGQVDRKAKTVELGKGRSGAKGGCC</sequence>
<dbReference type="InterPro" id="IPR005225">
    <property type="entry name" value="Small_GTP-bd"/>
</dbReference>
<evidence type="ECO:0000313" key="3">
    <source>
        <dbReference type="EMBL" id="EKD01973.1"/>
    </source>
</evidence>
<dbReference type="SUPFAM" id="SSF52540">
    <property type="entry name" value="P-loop containing nucleoside triphosphate hydrolases"/>
    <property type="match status" value="1"/>
</dbReference>
<comment type="caution">
    <text evidence="3">The sequence shown here is derived from an EMBL/GenBank/DDBJ whole genome shotgun (WGS) entry which is preliminary data.</text>
</comment>
<dbReference type="OMA" id="WLEDATQ"/>
<name>K1VYW8_TRIAC</name>
<dbReference type="NCBIfam" id="TIGR00231">
    <property type="entry name" value="small_GTP"/>
    <property type="match status" value="1"/>
</dbReference>
<organism evidence="3 4">
    <name type="scientific">Trichosporon asahii var. asahii (strain CBS 8904)</name>
    <name type="common">Yeast</name>
    <dbReference type="NCBI Taxonomy" id="1220162"/>
    <lineage>
        <taxon>Eukaryota</taxon>
        <taxon>Fungi</taxon>
        <taxon>Dikarya</taxon>
        <taxon>Basidiomycota</taxon>
        <taxon>Agaricomycotina</taxon>
        <taxon>Tremellomycetes</taxon>
        <taxon>Trichosporonales</taxon>
        <taxon>Trichosporonaceae</taxon>
        <taxon>Trichosporon</taxon>
    </lineage>
</organism>
<evidence type="ECO:0000313" key="4">
    <source>
        <dbReference type="Proteomes" id="UP000006757"/>
    </source>
</evidence>
<dbReference type="InterPro" id="IPR027417">
    <property type="entry name" value="P-loop_NTPase"/>
</dbReference>
<dbReference type="STRING" id="1220162.K1VYW8"/>
<dbReference type="PANTHER" id="PTHR47979">
    <property type="entry name" value="DRAB11-RELATED"/>
    <property type="match status" value="1"/>
</dbReference>
<evidence type="ECO:0000256" key="2">
    <source>
        <dbReference type="SAM" id="MobiDB-lite"/>
    </source>
</evidence>
<dbReference type="Proteomes" id="UP000006757">
    <property type="component" value="Unassembled WGS sequence"/>
</dbReference>
<dbReference type="PROSITE" id="PS51419">
    <property type="entry name" value="RAB"/>
    <property type="match status" value="1"/>
</dbReference>
<dbReference type="AlphaFoldDB" id="K1VYW8"/>
<dbReference type="PRINTS" id="PR00449">
    <property type="entry name" value="RASTRNSFRMNG"/>
</dbReference>
<dbReference type="GO" id="GO:0005525">
    <property type="term" value="F:GTP binding"/>
    <property type="evidence" value="ECO:0007669"/>
    <property type="project" value="InterPro"/>
</dbReference>
<dbReference type="Pfam" id="PF00071">
    <property type="entry name" value="Ras"/>
    <property type="match status" value="2"/>
</dbReference>
<dbReference type="GO" id="GO:0003924">
    <property type="term" value="F:GTPase activity"/>
    <property type="evidence" value="ECO:0007669"/>
    <property type="project" value="InterPro"/>
</dbReference>
<keyword evidence="4" id="KW-1185">Reference proteome</keyword>
<protein>
    <submittedName>
        <fullName evidence="3">GTPase</fullName>
    </submittedName>
</protein>
<feature type="region of interest" description="Disordered" evidence="2">
    <location>
        <begin position="180"/>
        <end position="219"/>
    </location>
</feature>
<dbReference type="SMART" id="SM00175">
    <property type="entry name" value="RAB"/>
    <property type="match status" value="1"/>
</dbReference>
<dbReference type="InterPro" id="IPR050209">
    <property type="entry name" value="Rab_GTPases_membrane_traffic"/>
</dbReference>
<proteinExistence type="inferred from homology"/>
<dbReference type="OrthoDB" id="9989112at2759"/>
<gene>
    <name evidence="3" type="ORF">A1Q2_03673</name>
</gene>
<feature type="compositionally biased region" description="Low complexity" evidence="2">
    <location>
        <begin position="193"/>
        <end position="219"/>
    </location>
</feature>
<dbReference type="InParanoid" id="K1VYW8"/>
<reference evidence="3 4" key="1">
    <citation type="journal article" date="2012" name="Eukaryot. Cell">
        <title>Genome sequence of the Trichosporon asahii environmental strain CBS 8904.</title>
        <authorList>
            <person name="Yang R.Y."/>
            <person name="Li H.T."/>
            <person name="Zhu H."/>
            <person name="Zhou G.P."/>
            <person name="Wang M."/>
            <person name="Wang L."/>
        </authorList>
    </citation>
    <scope>NUCLEOTIDE SEQUENCE [LARGE SCALE GENOMIC DNA]</scope>
    <source>
        <strain evidence="3 4">CBS 8904</strain>
    </source>
</reference>